<sequence>MWRSCSSVDEHGSQKRFMMADILLGCVKVGDWSGCSSSDEVWIMIGFSNVGFDVVLASCLTACLPRSIAIVAEVVRGIRVWTPLLIVSVTPAGGSRAPARGWNGPPSSLRSW</sequence>
<evidence type="ECO:0000313" key="3">
    <source>
        <dbReference type="Proteomes" id="UP000266841"/>
    </source>
</evidence>
<gene>
    <name evidence="2" type="ORF">THAOC_05246</name>
</gene>
<feature type="region of interest" description="Disordered" evidence="1">
    <location>
        <begin position="93"/>
        <end position="112"/>
    </location>
</feature>
<accession>K0T636</accession>
<organism evidence="2 3">
    <name type="scientific">Thalassiosira oceanica</name>
    <name type="common">Marine diatom</name>
    <dbReference type="NCBI Taxonomy" id="159749"/>
    <lineage>
        <taxon>Eukaryota</taxon>
        <taxon>Sar</taxon>
        <taxon>Stramenopiles</taxon>
        <taxon>Ochrophyta</taxon>
        <taxon>Bacillariophyta</taxon>
        <taxon>Coscinodiscophyceae</taxon>
        <taxon>Thalassiosirophycidae</taxon>
        <taxon>Thalassiosirales</taxon>
        <taxon>Thalassiosiraceae</taxon>
        <taxon>Thalassiosira</taxon>
    </lineage>
</organism>
<dbReference type="AlphaFoldDB" id="K0T636"/>
<proteinExistence type="predicted"/>
<keyword evidence="3" id="KW-1185">Reference proteome</keyword>
<dbReference type="EMBL" id="AGNL01004777">
    <property type="protein sequence ID" value="EJK73145.1"/>
    <property type="molecule type" value="Genomic_DNA"/>
</dbReference>
<name>K0T636_THAOC</name>
<evidence type="ECO:0000256" key="1">
    <source>
        <dbReference type="SAM" id="MobiDB-lite"/>
    </source>
</evidence>
<protein>
    <submittedName>
        <fullName evidence="2">Uncharacterized protein</fullName>
    </submittedName>
</protein>
<evidence type="ECO:0000313" key="2">
    <source>
        <dbReference type="EMBL" id="EJK73145.1"/>
    </source>
</evidence>
<reference evidence="2 3" key="1">
    <citation type="journal article" date="2012" name="Genome Biol.">
        <title>Genome and low-iron response of an oceanic diatom adapted to chronic iron limitation.</title>
        <authorList>
            <person name="Lommer M."/>
            <person name="Specht M."/>
            <person name="Roy A.S."/>
            <person name="Kraemer L."/>
            <person name="Andreson R."/>
            <person name="Gutowska M.A."/>
            <person name="Wolf J."/>
            <person name="Bergner S.V."/>
            <person name="Schilhabel M.B."/>
            <person name="Klostermeier U.C."/>
            <person name="Beiko R.G."/>
            <person name="Rosenstiel P."/>
            <person name="Hippler M."/>
            <person name="Laroche J."/>
        </authorList>
    </citation>
    <scope>NUCLEOTIDE SEQUENCE [LARGE SCALE GENOMIC DNA]</scope>
    <source>
        <strain evidence="2 3">CCMP1005</strain>
    </source>
</reference>
<dbReference type="Proteomes" id="UP000266841">
    <property type="component" value="Unassembled WGS sequence"/>
</dbReference>
<comment type="caution">
    <text evidence="2">The sequence shown here is derived from an EMBL/GenBank/DDBJ whole genome shotgun (WGS) entry which is preliminary data.</text>
</comment>